<evidence type="ECO:0000313" key="2">
    <source>
        <dbReference type="Proteomes" id="UP000324222"/>
    </source>
</evidence>
<reference evidence="1 2" key="1">
    <citation type="submission" date="2019-05" db="EMBL/GenBank/DDBJ databases">
        <title>Another draft genome of Portunus trituberculatus and its Hox gene families provides insights of decapod evolution.</title>
        <authorList>
            <person name="Jeong J.-H."/>
            <person name="Song I."/>
            <person name="Kim S."/>
            <person name="Choi T."/>
            <person name="Kim D."/>
            <person name="Ryu S."/>
            <person name="Kim W."/>
        </authorList>
    </citation>
    <scope>NUCLEOTIDE SEQUENCE [LARGE SCALE GENOMIC DNA]</scope>
    <source>
        <tissue evidence="1">Muscle</tissue>
    </source>
</reference>
<dbReference type="EMBL" id="VSRR010144867">
    <property type="protein sequence ID" value="MPD05192.1"/>
    <property type="molecule type" value="Genomic_DNA"/>
</dbReference>
<evidence type="ECO:0000313" key="1">
    <source>
        <dbReference type="EMBL" id="MPD05192.1"/>
    </source>
</evidence>
<dbReference type="Proteomes" id="UP000324222">
    <property type="component" value="Unassembled WGS sequence"/>
</dbReference>
<organism evidence="1 2">
    <name type="scientific">Portunus trituberculatus</name>
    <name type="common">Swimming crab</name>
    <name type="synonym">Neptunus trituberculatus</name>
    <dbReference type="NCBI Taxonomy" id="210409"/>
    <lineage>
        <taxon>Eukaryota</taxon>
        <taxon>Metazoa</taxon>
        <taxon>Ecdysozoa</taxon>
        <taxon>Arthropoda</taxon>
        <taxon>Crustacea</taxon>
        <taxon>Multicrustacea</taxon>
        <taxon>Malacostraca</taxon>
        <taxon>Eumalacostraca</taxon>
        <taxon>Eucarida</taxon>
        <taxon>Decapoda</taxon>
        <taxon>Pleocyemata</taxon>
        <taxon>Brachyura</taxon>
        <taxon>Eubrachyura</taxon>
        <taxon>Portunoidea</taxon>
        <taxon>Portunidae</taxon>
        <taxon>Portuninae</taxon>
        <taxon>Portunus</taxon>
    </lineage>
</organism>
<keyword evidence="2" id="KW-1185">Reference proteome</keyword>
<gene>
    <name evidence="1" type="ORF">E2C01_100923</name>
</gene>
<proteinExistence type="predicted"/>
<comment type="caution">
    <text evidence="1">The sequence shown here is derived from an EMBL/GenBank/DDBJ whole genome shotgun (WGS) entry which is preliminary data.</text>
</comment>
<protein>
    <submittedName>
        <fullName evidence="1">Uncharacterized protein</fullName>
    </submittedName>
</protein>
<dbReference type="AlphaFoldDB" id="A0A5B7K4D8"/>
<accession>A0A5B7K4D8</accession>
<name>A0A5B7K4D8_PORTR</name>
<sequence>MVVAAVVVAAVLAVVVVVAAVSALSFAHQGSFQRRNVHASPEALSAAASLKVVPAHSNNAFSVIYT</sequence>